<dbReference type="AlphaFoldDB" id="A0AAD8R607"/>
<reference evidence="3" key="1">
    <citation type="submission" date="2023-07" db="EMBL/GenBank/DDBJ databases">
        <title>A chromosome-level genome assembly of Lolium multiflorum.</title>
        <authorList>
            <person name="Chen Y."/>
            <person name="Copetti D."/>
            <person name="Kolliker R."/>
            <person name="Studer B."/>
        </authorList>
    </citation>
    <scope>NUCLEOTIDE SEQUENCE</scope>
    <source>
        <strain evidence="3">02402/16</strain>
        <tissue evidence="3">Leaf</tissue>
    </source>
</reference>
<organism evidence="3 4">
    <name type="scientific">Lolium multiflorum</name>
    <name type="common">Italian ryegrass</name>
    <name type="synonym">Lolium perenne subsp. multiflorum</name>
    <dbReference type="NCBI Taxonomy" id="4521"/>
    <lineage>
        <taxon>Eukaryota</taxon>
        <taxon>Viridiplantae</taxon>
        <taxon>Streptophyta</taxon>
        <taxon>Embryophyta</taxon>
        <taxon>Tracheophyta</taxon>
        <taxon>Spermatophyta</taxon>
        <taxon>Magnoliopsida</taxon>
        <taxon>Liliopsida</taxon>
        <taxon>Poales</taxon>
        <taxon>Poaceae</taxon>
        <taxon>BOP clade</taxon>
        <taxon>Pooideae</taxon>
        <taxon>Poodae</taxon>
        <taxon>Poeae</taxon>
        <taxon>Poeae Chloroplast Group 2 (Poeae type)</taxon>
        <taxon>Loliodinae</taxon>
        <taxon>Loliinae</taxon>
        <taxon>Lolium</taxon>
    </lineage>
</organism>
<gene>
    <name evidence="3" type="ORF">QYE76_037021</name>
</gene>
<proteinExistence type="predicted"/>
<evidence type="ECO:0000259" key="2">
    <source>
        <dbReference type="SMART" id="SM00848"/>
    </source>
</evidence>
<evidence type="ECO:0000313" key="3">
    <source>
        <dbReference type="EMBL" id="KAK1613348.1"/>
    </source>
</evidence>
<evidence type="ECO:0000313" key="4">
    <source>
        <dbReference type="Proteomes" id="UP001231189"/>
    </source>
</evidence>
<accession>A0AAD8R607</accession>
<dbReference type="SMART" id="SM00848">
    <property type="entry name" value="Inhibitor_I29"/>
    <property type="match status" value="1"/>
</dbReference>
<evidence type="ECO:0000256" key="1">
    <source>
        <dbReference type="SAM" id="MobiDB-lite"/>
    </source>
</evidence>
<dbReference type="Gene3D" id="1.10.287.2250">
    <property type="match status" value="1"/>
</dbReference>
<feature type="region of interest" description="Disordered" evidence="1">
    <location>
        <begin position="122"/>
        <end position="166"/>
    </location>
</feature>
<dbReference type="SUPFAM" id="SSF54001">
    <property type="entry name" value="Cysteine proteinases"/>
    <property type="match status" value="1"/>
</dbReference>
<feature type="compositionally biased region" description="Basic and acidic residues" evidence="1">
    <location>
        <begin position="133"/>
        <end position="146"/>
    </location>
</feature>
<keyword evidence="4" id="KW-1185">Reference proteome</keyword>
<dbReference type="InterPro" id="IPR038765">
    <property type="entry name" value="Papain-like_cys_pep_sf"/>
</dbReference>
<dbReference type="EMBL" id="JAUUTY010000007">
    <property type="protein sequence ID" value="KAK1613348.1"/>
    <property type="molecule type" value="Genomic_DNA"/>
</dbReference>
<dbReference type="InterPro" id="IPR013201">
    <property type="entry name" value="Prot_inhib_I29"/>
</dbReference>
<dbReference type="Proteomes" id="UP001231189">
    <property type="component" value="Unassembled WGS sequence"/>
</dbReference>
<sequence length="166" mass="18710">MSRLFSSRGLAIFYGLCGAAAGVVAAAFTGDQASAYLRKGPHDDESAARKEEEDMKARFEDWARKNNKAYRDEGEKAARFQVFKDTVKWIESQPPSAQKGLLPNISYLADFTVQERERMTLGPHVENSQEFQEEMKELRTKREKGESLSWRKPAVKQGDMSAKVSA</sequence>
<comment type="caution">
    <text evidence="3">The sequence shown here is derived from an EMBL/GenBank/DDBJ whole genome shotgun (WGS) entry which is preliminary data.</text>
</comment>
<dbReference type="Pfam" id="PF08246">
    <property type="entry name" value="Inhibitor_I29"/>
    <property type="match status" value="1"/>
</dbReference>
<name>A0AAD8R607_LOLMU</name>
<feature type="domain" description="Cathepsin propeptide inhibitor" evidence="2">
    <location>
        <begin position="59"/>
        <end position="116"/>
    </location>
</feature>
<protein>
    <recommendedName>
        <fullName evidence="2">Cathepsin propeptide inhibitor domain-containing protein</fullName>
    </recommendedName>
</protein>